<dbReference type="InterPro" id="IPR036047">
    <property type="entry name" value="F-box-like_dom_sf"/>
</dbReference>
<keyword evidence="3" id="KW-1185">Reference proteome</keyword>
<dbReference type="InterPro" id="IPR044595">
    <property type="entry name" value="KMD1-4"/>
</dbReference>
<dbReference type="GO" id="GO:0080037">
    <property type="term" value="P:negative regulation of cytokinin-activated signaling pathway"/>
    <property type="evidence" value="ECO:0007669"/>
    <property type="project" value="InterPro"/>
</dbReference>
<feature type="domain" description="F-box" evidence="1">
    <location>
        <begin position="32"/>
        <end position="78"/>
    </location>
</feature>
<dbReference type="Gene3D" id="1.20.1280.50">
    <property type="match status" value="1"/>
</dbReference>
<dbReference type="SUPFAM" id="SSF117281">
    <property type="entry name" value="Kelch motif"/>
    <property type="match status" value="1"/>
</dbReference>
<sequence length="380" mass="41514">MNPSNRKNYNRRPPDVLPQRSYLLPATIMSDPELIPHLPFDIALECFLRLPLYSLSTLPQVCRSWRSVLSSPSFFETRRVKGHQTNLACMILASPSAGSSKSPVYSVSIYDQKQDTWAVLPAIPDLPEGVPLFCSCVAVGTQLVLLGGWDPSSWSASDSVYIYDFVQARWRRGAPMPTARSFFACAAEPGGRIVIAGGHDDNKNALRSAEVYDISADAWETLPDMNEERDECKAICCYGKVLIVSGFPTQRQGQFVASAESYDFQEKKWEVIDNFWPEGKPPSSIVSLDDQPYALLDGQLARRKASEGVWQSVAAVPDAVKISAAVTVLSDGILIIGFGGSTQPMGAVRWRAGGAASWESVAVGEGNLSIVHHRACTVQV</sequence>
<dbReference type="SUPFAM" id="SSF81383">
    <property type="entry name" value="F-box domain"/>
    <property type="match status" value="1"/>
</dbReference>
<evidence type="ECO:0000313" key="2">
    <source>
        <dbReference type="EMBL" id="KAH7351622.1"/>
    </source>
</evidence>
<dbReference type="GO" id="GO:2000762">
    <property type="term" value="P:regulation of phenylpropanoid metabolic process"/>
    <property type="evidence" value="ECO:0007669"/>
    <property type="project" value="InterPro"/>
</dbReference>
<dbReference type="OMA" id="NWAELDT"/>
<evidence type="ECO:0000259" key="1">
    <source>
        <dbReference type="PROSITE" id="PS50181"/>
    </source>
</evidence>
<dbReference type="Pfam" id="PF24681">
    <property type="entry name" value="Kelch_KLHDC2_KLHL20_DRC7"/>
    <property type="match status" value="1"/>
</dbReference>
<dbReference type="InterPro" id="IPR001810">
    <property type="entry name" value="F-box_dom"/>
</dbReference>
<dbReference type="PROSITE" id="PS50181">
    <property type="entry name" value="FBOX"/>
    <property type="match status" value="1"/>
</dbReference>
<dbReference type="InterPro" id="IPR015915">
    <property type="entry name" value="Kelch-typ_b-propeller"/>
</dbReference>
<evidence type="ECO:0000313" key="3">
    <source>
        <dbReference type="Proteomes" id="UP000825935"/>
    </source>
</evidence>
<proteinExistence type="predicted"/>
<accession>A0A8T2SJI8</accession>
<organism evidence="2 3">
    <name type="scientific">Ceratopteris richardii</name>
    <name type="common">Triangle waterfern</name>
    <dbReference type="NCBI Taxonomy" id="49495"/>
    <lineage>
        <taxon>Eukaryota</taxon>
        <taxon>Viridiplantae</taxon>
        <taxon>Streptophyta</taxon>
        <taxon>Embryophyta</taxon>
        <taxon>Tracheophyta</taxon>
        <taxon>Polypodiopsida</taxon>
        <taxon>Polypodiidae</taxon>
        <taxon>Polypodiales</taxon>
        <taxon>Pteridineae</taxon>
        <taxon>Pteridaceae</taxon>
        <taxon>Parkerioideae</taxon>
        <taxon>Ceratopteris</taxon>
    </lineage>
</organism>
<dbReference type="PANTHER" id="PTHR46407">
    <property type="entry name" value="OS02G0208700 PROTEIN"/>
    <property type="match status" value="1"/>
</dbReference>
<dbReference type="SMART" id="SM00612">
    <property type="entry name" value="Kelch"/>
    <property type="match status" value="3"/>
</dbReference>
<name>A0A8T2SJI8_CERRI</name>
<reference evidence="2" key="1">
    <citation type="submission" date="2021-08" db="EMBL/GenBank/DDBJ databases">
        <title>WGS assembly of Ceratopteris richardii.</title>
        <authorList>
            <person name="Marchant D.B."/>
            <person name="Chen G."/>
            <person name="Jenkins J."/>
            <person name="Shu S."/>
            <person name="Leebens-Mack J."/>
            <person name="Grimwood J."/>
            <person name="Schmutz J."/>
            <person name="Soltis P."/>
            <person name="Soltis D."/>
            <person name="Chen Z.-H."/>
        </authorList>
    </citation>
    <scope>NUCLEOTIDE SEQUENCE</scope>
    <source>
        <strain evidence="2">Whitten #5841</strain>
        <tissue evidence="2">Leaf</tissue>
    </source>
</reference>
<dbReference type="OrthoDB" id="191037at2759"/>
<comment type="caution">
    <text evidence="2">The sequence shown here is derived from an EMBL/GenBank/DDBJ whole genome shotgun (WGS) entry which is preliminary data.</text>
</comment>
<dbReference type="AlphaFoldDB" id="A0A8T2SJI8"/>
<dbReference type="CDD" id="cd22152">
    <property type="entry name" value="F-box_AtAFR-like"/>
    <property type="match status" value="1"/>
</dbReference>
<dbReference type="EMBL" id="CM035424">
    <property type="protein sequence ID" value="KAH7351622.1"/>
    <property type="molecule type" value="Genomic_DNA"/>
</dbReference>
<dbReference type="Proteomes" id="UP000825935">
    <property type="component" value="Chromosome 19"/>
</dbReference>
<dbReference type="Gene3D" id="2.120.10.80">
    <property type="entry name" value="Kelch-type beta propeller"/>
    <property type="match status" value="1"/>
</dbReference>
<dbReference type="SMART" id="SM00256">
    <property type="entry name" value="FBOX"/>
    <property type="match status" value="1"/>
</dbReference>
<protein>
    <recommendedName>
        <fullName evidence="1">F-box domain-containing protein</fullName>
    </recommendedName>
</protein>
<dbReference type="InterPro" id="IPR006652">
    <property type="entry name" value="Kelch_1"/>
</dbReference>
<dbReference type="Pfam" id="PF00646">
    <property type="entry name" value="F-box"/>
    <property type="match status" value="1"/>
</dbReference>
<dbReference type="PANTHER" id="PTHR46407:SF3">
    <property type="entry name" value="OS02G0208700 PROTEIN"/>
    <property type="match status" value="1"/>
</dbReference>
<gene>
    <name evidence="2" type="ORF">KP509_19G006500</name>
</gene>